<feature type="compositionally biased region" description="Polar residues" evidence="1">
    <location>
        <begin position="7"/>
        <end position="25"/>
    </location>
</feature>
<evidence type="ECO:0000256" key="1">
    <source>
        <dbReference type="SAM" id="MobiDB-lite"/>
    </source>
</evidence>
<dbReference type="EMBL" id="JAAAIL010000732">
    <property type="protein sequence ID" value="KAG0273528.1"/>
    <property type="molecule type" value="Genomic_DNA"/>
</dbReference>
<feature type="non-terminal residue" evidence="2">
    <location>
        <position position="93"/>
    </location>
</feature>
<feature type="compositionally biased region" description="Low complexity" evidence="1">
    <location>
        <begin position="56"/>
        <end position="65"/>
    </location>
</feature>
<gene>
    <name evidence="2" type="ORF">BGZ95_010673</name>
</gene>
<feature type="region of interest" description="Disordered" evidence="1">
    <location>
        <begin position="1"/>
        <end position="28"/>
    </location>
</feature>
<organism evidence="2 3">
    <name type="scientific">Linnemannia exigua</name>
    <dbReference type="NCBI Taxonomy" id="604196"/>
    <lineage>
        <taxon>Eukaryota</taxon>
        <taxon>Fungi</taxon>
        <taxon>Fungi incertae sedis</taxon>
        <taxon>Mucoromycota</taxon>
        <taxon>Mortierellomycotina</taxon>
        <taxon>Mortierellomycetes</taxon>
        <taxon>Mortierellales</taxon>
        <taxon>Mortierellaceae</taxon>
        <taxon>Linnemannia</taxon>
    </lineage>
</organism>
<dbReference type="Proteomes" id="UP001194580">
    <property type="component" value="Unassembled WGS sequence"/>
</dbReference>
<evidence type="ECO:0000313" key="3">
    <source>
        <dbReference type="Proteomes" id="UP001194580"/>
    </source>
</evidence>
<comment type="caution">
    <text evidence="2">The sequence shown here is derived from an EMBL/GenBank/DDBJ whole genome shotgun (WGS) entry which is preliminary data.</text>
</comment>
<sequence>MSHQRETSNNNHNSIRSTFSSNIQAKPSPLKPMKSFAILSVPFAMALIAVVHAAPAPAPAHASVSNDLSNHDASPVLNKRDDEDDEEEANSIL</sequence>
<evidence type="ECO:0000313" key="2">
    <source>
        <dbReference type="EMBL" id="KAG0273528.1"/>
    </source>
</evidence>
<proteinExistence type="predicted"/>
<accession>A0AAD4DB06</accession>
<feature type="region of interest" description="Disordered" evidence="1">
    <location>
        <begin position="56"/>
        <end position="93"/>
    </location>
</feature>
<feature type="compositionally biased region" description="Acidic residues" evidence="1">
    <location>
        <begin position="82"/>
        <end position="93"/>
    </location>
</feature>
<keyword evidence="3" id="KW-1185">Reference proteome</keyword>
<protein>
    <submittedName>
        <fullName evidence="2">Uncharacterized protein</fullName>
    </submittedName>
</protein>
<name>A0AAD4DB06_9FUNG</name>
<dbReference type="AlphaFoldDB" id="A0AAD4DB06"/>
<reference evidence="2" key="1">
    <citation type="journal article" date="2020" name="Fungal Divers.">
        <title>Resolving the Mortierellaceae phylogeny through synthesis of multi-gene phylogenetics and phylogenomics.</title>
        <authorList>
            <person name="Vandepol N."/>
            <person name="Liber J."/>
            <person name="Desiro A."/>
            <person name="Na H."/>
            <person name="Kennedy M."/>
            <person name="Barry K."/>
            <person name="Grigoriev I.V."/>
            <person name="Miller A.N."/>
            <person name="O'Donnell K."/>
            <person name="Stajich J.E."/>
            <person name="Bonito G."/>
        </authorList>
    </citation>
    <scope>NUCLEOTIDE SEQUENCE</scope>
    <source>
        <strain evidence="2">NRRL 28262</strain>
    </source>
</reference>